<dbReference type="AlphaFoldDB" id="A0AAV4M563"/>
<proteinExistence type="predicted"/>
<evidence type="ECO:0000313" key="1">
    <source>
        <dbReference type="EMBL" id="GIX67483.1"/>
    </source>
</evidence>
<evidence type="ECO:0000313" key="2">
    <source>
        <dbReference type="Proteomes" id="UP001054945"/>
    </source>
</evidence>
<comment type="caution">
    <text evidence="1">The sequence shown here is derived from an EMBL/GenBank/DDBJ whole genome shotgun (WGS) entry which is preliminary data.</text>
</comment>
<protein>
    <submittedName>
        <fullName evidence="1">Uncharacterized protein</fullName>
    </submittedName>
</protein>
<dbReference type="Proteomes" id="UP001054945">
    <property type="component" value="Unassembled WGS sequence"/>
</dbReference>
<accession>A0AAV4M563</accession>
<dbReference type="EMBL" id="BPLR01001880">
    <property type="protein sequence ID" value="GIX67483.1"/>
    <property type="molecule type" value="Genomic_DNA"/>
</dbReference>
<reference evidence="1 2" key="1">
    <citation type="submission" date="2021-06" db="EMBL/GenBank/DDBJ databases">
        <title>Caerostris extrusa draft genome.</title>
        <authorList>
            <person name="Kono N."/>
            <person name="Arakawa K."/>
        </authorList>
    </citation>
    <scope>NUCLEOTIDE SEQUENCE [LARGE SCALE GENOMIC DNA]</scope>
</reference>
<name>A0AAV4M563_CAEEX</name>
<sequence length="85" mass="9691">MVLYQMCHEQIWLDSSLWISKGLGGHIPPESTSRSNLTLHPPFLSFFGGTDLMKYHMKELLGLTEVRTSYAVSGSNTAYWYQYTA</sequence>
<gene>
    <name evidence="1" type="ORF">CEXT_216501</name>
</gene>
<keyword evidence="2" id="KW-1185">Reference proteome</keyword>
<organism evidence="1 2">
    <name type="scientific">Caerostris extrusa</name>
    <name type="common">Bark spider</name>
    <name type="synonym">Caerostris bankana</name>
    <dbReference type="NCBI Taxonomy" id="172846"/>
    <lineage>
        <taxon>Eukaryota</taxon>
        <taxon>Metazoa</taxon>
        <taxon>Ecdysozoa</taxon>
        <taxon>Arthropoda</taxon>
        <taxon>Chelicerata</taxon>
        <taxon>Arachnida</taxon>
        <taxon>Araneae</taxon>
        <taxon>Araneomorphae</taxon>
        <taxon>Entelegynae</taxon>
        <taxon>Araneoidea</taxon>
        <taxon>Araneidae</taxon>
        <taxon>Caerostris</taxon>
    </lineage>
</organism>